<dbReference type="Proteomes" id="UP000192813">
    <property type="component" value="Unassembled WGS sequence"/>
</dbReference>
<dbReference type="PROSITE" id="PS51257">
    <property type="entry name" value="PROKAR_LIPOPROTEIN"/>
    <property type="match status" value="1"/>
</dbReference>
<gene>
    <name evidence="3" type="ORF">A6J77_000750</name>
</gene>
<keyword evidence="2" id="KW-0732">Signal</keyword>
<evidence type="ECO:0000256" key="2">
    <source>
        <dbReference type="SAM" id="SignalP"/>
    </source>
</evidence>
<evidence type="ECO:0000313" key="3">
    <source>
        <dbReference type="EMBL" id="PNL90872.1"/>
    </source>
</evidence>
<comment type="caution">
    <text evidence="3">The sequence shown here is derived from an EMBL/GenBank/DDBJ whole genome shotgun (WGS) entry which is preliminary data.</text>
</comment>
<feature type="signal peptide" evidence="2">
    <location>
        <begin position="1"/>
        <end position="21"/>
    </location>
</feature>
<evidence type="ECO:0008006" key="5">
    <source>
        <dbReference type="Google" id="ProtNLM"/>
    </source>
</evidence>
<evidence type="ECO:0000313" key="4">
    <source>
        <dbReference type="Proteomes" id="UP000192813"/>
    </source>
</evidence>
<evidence type="ECO:0000256" key="1">
    <source>
        <dbReference type="SAM" id="MobiDB-lite"/>
    </source>
</evidence>
<protein>
    <recommendedName>
        <fullName evidence="5">DUF4352 domain-containing protein</fullName>
    </recommendedName>
</protein>
<accession>A0A2J9PKL2</accession>
<sequence>MKKIVLLGMSVFLLGACGSNTENESSSSSSAEATVQSTNNKTNTKDVGNGLLEEVGQYSTKDGSKTTLEAIAKTSDSNEIVEGVTVENITVKIMSVTDIDEDYSDIYSNMGIYDGDYMIQVTYDMKNETPYTLQSISTPVLITSSGEQITFNNILGDYELLSGGTTYQSGAIGKINNPEIEELTINWDITQEDDEMTNLETEAVNIKF</sequence>
<feature type="compositionally biased region" description="Polar residues" evidence="1">
    <location>
        <begin position="35"/>
        <end position="46"/>
    </location>
</feature>
<proteinExistence type="predicted"/>
<organism evidence="3 4">
    <name type="scientific">Aerococcus viridans</name>
    <dbReference type="NCBI Taxonomy" id="1377"/>
    <lineage>
        <taxon>Bacteria</taxon>
        <taxon>Bacillati</taxon>
        <taxon>Bacillota</taxon>
        <taxon>Bacilli</taxon>
        <taxon>Lactobacillales</taxon>
        <taxon>Aerococcaceae</taxon>
        <taxon>Aerococcus</taxon>
    </lineage>
</organism>
<dbReference type="AlphaFoldDB" id="A0A2J9PKL2"/>
<name>A0A2J9PKL2_9LACT</name>
<dbReference type="EMBL" id="NBTM02000001">
    <property type="protein sequence ID" value="PNL90872.1"/>
    <property type="molecule type" value="Genomic_DNA"/>
</dbReference>
<dbReference type="RefSeq" id="WP_083067648.1">
    <property type="nucleotide sequence ID" value="NZ_NBTM02000001.1"/>
</dbReference>
<feature type="region of interest" description="Disordered" evidence="1">
    <location>
        <begin position="22"/>
        <end position="49"/>
    </location>
</feature>
<feature type="chain" id="PRO_5038567153" description="DUF4352 domain-containing protein" evidence="2">
    <location>
        <begin position="22"/>
        <end position="208"/>
    </location>
</feature>
<reference evidence="4" key="1">
    <citation type="submission" date="2017-12" db="EMBL/GenBank/DDBJ databases">
        <title>FDA dAtabase for Regulatory Grade micrObial Sequences (FDA-ARGOS): Supporting development and validation of Infectious Disease Dx tests.</title>
        <authorList>
            <person name="Hoffmann M."/>
            <person name="Allard M."/>
            <person name="Evans P."/>
            <person name="Brown E."/>
            <person name="Tallon L."/>
            <person name="Sadzewicz L."/>
            <person name="Sengamalay N."/>
            <person name="Ott S."/>
            <person name="Godinez A."/>
            <person name="Nagaraj S."/>
            <person name="Vavikolanu K."/>
            <person name="Aluvathingal J."/>
            <person name="Nadendla S."/>
            <person name="Sichtig H."/>
        </authorList>
    </citation>
    <scope>NUCLEOTIDE SEQUENCE [LARGE SCALE GENOMIC DNA]</scope>
    <source>
        <strain evidence="4">FDAARGOS_249</strain>
    </source>
</reference>
<feature type="compositionally biased region" description="Low complexity" evidence="1">
    <location>
        <begin position="22"/>
        <end position="34"/>
    </location>
</feature>